<dbReference type="Proteomes" id="UP000250235">
    <property type="component" value="Unassembled WGS sequence"/>
</dbReference>
<proteinExistence type="predicted"/>
<dbReference type="OrthoDB" id="1748369at2759"/>
<keyword evidence="3" id="KW-1185">Reference proteome</keyword>
<evidence type="ECO:0000313" key="2">
    <source>
        <dbReference type="EMBL" id="KZT76213.1"/>
    </source>
</evidence>
<feature type="compositionally biased region" description="Basic and acidic residues" evidence="1">
    <location>
        <begin position="21"/>
        <end position="31"/>
    </location>
</feature>
<evidence type="ECO:0000256" key="1">
    <source>
        <dbReference type="SAM" id="MobiDB-lite"/>
    </source>
</evidence>
<dbReference type="AlphaFoldDB" id="A0A2Z6ZZG6"/>
<feature type="region of interest" description="Disordered" evidence="1">
    <location>
        <begin position="130"/>
        <end position="158"/>
    </location>
</feature>
<accession>A0A2Z6ZZG6</accession>
<sequence length="158" mass="18750">MSTWRRYSPQERMNRGRHLGLGRDARVEKPQPRPVRQEPPLLLGEFTARTPLKVSKARALEICDERKVVQRPRGSDGAPRNPNSDKFCDFHRDYGHTTAECRLWDQELERIIQNNPNVRTALVAVKPRRWEKRPRREDDRQFNNRASFQDRTPRVQDL</sequence>
<protein>
    <submittedName>
        <fullName evidence="2">Uncharacterized protein</fullName>
    </submittedName>
</protein>
<dbReference type="EMBL" id="KV142277">
    <property type="protein sequence ID" value="KZT76213.1"/>
    <property type="molecule type" value="Genomic_DNA"/>
</dbReference>
<evidence type="ECO:0000313" key="3">
    <source>
        <dbReference type="Proteomes" id="UP000250235"/>
    </source>
</evidence>
<reference evidence="2 3" key="1">
    <citation type="journal article" date="2015" name="Proc. Natl. Acad. Sci. U.S.A.">
        <title>The resurrection genome of Boea hygrometrica: A blueprint for survival of dehydration.</title>
        <authorList>
            <person name="Xiao L."/>
            <person name="Yang G."/>
            <person name="Zhang L."/>
            <person name="Yang X."/>
            <person name="Zhao S."/>
            <person name="Ji Z."/>
            <person name="Zhou Q."/>
            <person name="Hu M."/>
            <person name="Wang Y."/>
            <person name="Chen M."/>
            <person name="Xu Y."/>
            <person name="Jin H."/>
            <person name="Xiao X."/>
            <person name="Hu G."/>
            <person name="Bao F."/>
            <person name="Hu Y."/>
            <person name="Wan P."/>
            <person name="Li L."/>
            <person name="Deng X."/>
            <person name="Kuang T."/>
            <person name="Xiang C."/>
            <person name="Zhu J.K."/>
            <person name="Oliver M.J."/>
            <person name="He Y."/>
        </authorList>
    </citation>
    <scope>NUCLEOTIDE SEQUENCE [LARGE SCALE GENOMIC DNA]</scope>
    <source>
        <strain evidence="3">cv. XS01</strain>
    </source>
</reference>
<feature type="region of interest" description="Disordered" evidence="1">
    <location>
        <begin position="1"/>
        <end position="42"/>
    </location>
</feature>
<organism evidence="2 3">
    <name type="scientific">Dorcoceras hygrometricum</name>
    <dbReference type="NCBI Taxonomy" id="472368"/>
    <lineage>
        <taxon>Eukaryota</taxon>
        <taxon>Viridiplantae</taxon>
        <taxon>Streptophyta</taxon>
        <taxon>Embryophyta</taxon>
        <taxon>Tracheophyta</taxon>
        <taxon>Spermatophyta</taxon>
        <taxon>Magnoliopsida</taxon>
        <taxon>eudicotyledons</taxon>
        <taxon>Gunneridae</taxon>
        <taxon>Pentapetalae</taxon>
        <taxon>asterids</taxon>
        <taxon>lamiids</taxon>
        <taxon>Lamiales</taxon>
        <taxon>Gesneriaceae</taxon>
        <taxon>Didymocarpoideae</taxon>
        <taxon>Trichosporeae</taxon>
        <taxon>Loxocarpinae</taxon>
        <taxon>Dorcoceras</taxon>
    </lineage>
</organism>
<name>A0A2Z6ZZG6_9LAMI</name>
<gene>
    <name evidence="2" type="ORF">F511_46763</name>
</gene>